<dbReference type="InterPro" id="IPR051312">
    <property type="entry name" value="Diverse_Substr_Oxidored"/>
</dbReference>
<dbReference type="Gene3D" id="3.30.465.10">
    <property type="match status" value="1"/>
</dbReference>
<organism evidence="4 5">
    <name type="scientific">Xanthobacter autotrophicus</name>
    <dbReference type="NCBI Taxonomy" id="280"/>
    <lineage>
        <taxon>Bacteria</taxon>
        <taxon>Pseudomonadati</taxon>
        <taxon>Pseudomonadota</taxon>
        <taxon>Alphaproteobacteria</taxon>
        <taxon>Hyphomicrobiales</taxon>
        <taxon>Xanthobacteraceae</taxon>
        <taxon>Xanthobacter</taxon>
    </lineage>
</organism>
<dbReference type="Pfam" id="PF00941">
    <property type="entry name" value="FAD_binding_5"/>
    <property type="match status" value="1"/>
</dbReference>
<protein>
    <submittedName>
        <fullName evidence="4">Molybdopterin dehydrogenase</fullName>
    </submittedName>
</protein>
<dbReference type="Gene3D" id="3.30.390.50">
    <property type="entry name" value="CO dehydrogenase flavoprotein, C-terminal domain"/>
    <property type="match status" value="1"/>
</dbReference>
<dbReference type="PANTHER" id="PTHR42659">
    <property type="entry name" value="XANTHINE DEHYDROGENASE SUBUNIT C-RELATED"/>
    <property type="match status" value="1"/>
</dbReference>
<dbReference type="SUPFAM" id="SSF56176">
    <property type="entry name" value="FAD-binding/transporter-associated domain-like"/>
    <property type="match status" value="1"/>
</dbReference>
<dbReference type="GeneID" id="95772740"/>
<dbReference type="InterPro" id="IPR036683">
    <property type="entry name" value="CO_DH_flav_C_dom_sf"/>
</dbReference>
<dbReference type="InterPro" id="IPR002346">
    <property type="entry name" value="Mopterin_DH_FAD-bd"/>
</dbReference>
<evidence type="ECO:0000313" key="5">
    <source>
        <dbReference type="Proteomes" id="UP000305131"/>
    </source>
</evidence>
<evidence type="ECO:0000259" key="3">
    <source>
        <dbReference type="PROSITE" id="PS51387"/>
    </source>
</evidence>
<dbReference type="SMART" id="SM01092">
    <property type="entry name" value="CO_deh_flav_C"/>
    <property type="match status" value="1"/>
</dbReference>
<dbReference type="Gene3D" id="3.30.43.10">
    <property type="entry name" value="Uridine Diphospho-n-acetylenolpyruvylglucosamine Reductase, domain 2"/>
    <property type="match status" value="1"/>
</dbReference>
<gene>
    <name evidence="4" type="ORF">FBQ73_04615</name>
</gene>
<reference evidence="4 5" key="1">
    <citation type="submission" date="2019-05" db="EMBL/GenBank/DDBJ databases">
        <authorList>
            <person name="Zhou X."/>
        </authorList>
    </citation>
    <scope>NUCLEOTIDE SEQUENCE [LARGE SCALE GENOMIC DNA]</scope>
    <source>
        <strain evidence="4 5">DSM 432</strain>
    </source>
</reference>
<dbReference type="SUPFAM" id="SSF55447">
    <property type="entry name" value="CO dehydrogenase flavoprotein C-terminal domain-like"/>
    <property type="match status" value="1"/>
</dbReference>
<dbReference type="EMBL" id="VAUP01000014">
    <property type="protein sequence ID" value="TLX44149.1"/>
    <property type="molecule type" value="Genomic_DNA"/>
</dbReference>
<comment type="caution">
    <text evidence="4">The sequence shown here is derived from an EMBL/GenBank/DDBJ whole genome shotgun (WGS) entry which is preliminary data.</text>
</comment>
<dbReference type="Pfam" id="PF03450">
    <property type="entry name" value="CO_deh_flav_C"/>
    <property type="match status" value="1"/>
</dbReference>
<name>A0A6C1KIN2_XANAU</name>
<keyword evidence="1" id="KW-0285">Flavoprotein</keyword>
<keyword evidence="2" id="KW-0274">FAD</keyword>
<dbReference type="PANTHER" id="PTHR42659:SF9">
    <property type="entry name" value="XANTHINE DEHYDROGENASE FAD-BINDING SUBUNIT XDHB-RELATED"/>
    <property type="match status" value="1"/>
</dbReference>
<feature type="domain" description="FAD-binding PCMH-type" evidence="3">
    <location>
        <begin position="1"/>
        <end position="183"/>
    </location>
</feature>
<dbReference type="GO" id="GO:0016491">
    <property type="term" value="F:oxidoreductase activity"/>
    <property type="evidence" value="ECO:0007669"/>
    <property type="project" value="InterPro"/>
</dbReference>
<dbReference type="AlphaFoldDB" id="A0A6C1KIN2"/>
<dbReference type="GO" id="GO:0071949">
    <property type="term" value="F:FAD binding"/>
    <property type="evidence" value="ECO:0007669"/>
    <property type="project" value="InterPro"/>
</dbReference>
<dbReference type="InterPro" id="IPR016166">
    <property type="entry name" value="FAD-bd_PCMH"/>
</dbReference>
<dbReference type="PROSITE" id="PS51387">
    <property type="entry name" value="FAD_PCMH"/>
    <property type="match status" value="1"/>
</dbReference>
<dbReference type="RefSeq" id="WP_138398344.1">
    <property type="nucleotide sequence ID" value="NZ_JBAFVI010000022.1"/>
</dbReference>
<sequence length="306" mass="32340">MLTCDHYITARTLDAAFDAMEAFAGRYRLVAGATDILPWAREGRAGDVHIEALIDISKIADLNGVVIGKSRVRLGAATPFQAFLEDRALSAVLPNMRHCAIWFACDQIRASATIGGNVANASPAADGMPALLVLNAEVELALRDTGGVRRRSVPLAELVEGPSRTSIAPGEIITSFECDALPTHGGAFEKVGHRRSLVIAVACLSVAVSLDAGRKAFDDVRIAAGGIGPKAVRLAHTEALLRGAPLDAGTIAEAAELELDLVQSRSRRDYRRAVLRGFLTRALVCAAREAGADVDVLEQTLEAVDA</sequence>
<dbReference type="InterPro" id="IPR036318">
    <property type="entry name" value="FAD-bd_PCMH-like_sf"/>
</dbReference>
<dbReference type="InterPro" id="IPR016169">
    <property type="entry name" value="FAD-bd_PCMH_sub2"/>
</dbReference>
<accession>A0A6C1KIN2</accession>
<evidence type="ECO:0000256" key="1">
    <source>
        <dbReference type="ARBA" id="ARBA00022630"/>
    </source>
</evidence>
<dbReference type="InterPro" id="IPR016167">
    <property type="entry name" value="FAD-bd_PCMH_sub1"/>
</dbReference>
<dbReference type="OrthoDB" id="9814706at2"/>
<dbReference type="Proteomes" id="UP000305131">
    <property type="component" value="Unassembled WGS sequence"/>
</dbReference>
<evidence type="ECO:0000256" key="2">
    <source>
        <dbReference type="ARBA" id="ARBA00022827"/>
    </source>
</evidence>
<evidence type="ECO:0000313" key="4">
    <source>
        <dbReference type="EMBL" id="TLX44149.1"/>
    </source>
</evidence>
<proteinExistence type="predicted"/>
<dbReference type="InterPro" id="IPR005107">
    <property type="entry name" value="CO_DH_flav_C"/>
</dbReference>